<dbReference type="PROSITE" id="PS01195">
    <property type="entry name" value="PEPT_TRNA_HYDROL_1"/>
    <property type="match status" value="1"/>
</dbReference>
<evidence type="ECO:0000313" key="11">
    <source>
        <dbReference type="EMBL" id="SNV31477.1"/>
    </source>
</evidence>
<dbReference type="GO" id="GO:0000049">
    <property type="term" value="F:tRNA binding"/>
    <property type="evidence" value="ECO:0007669"/>
    <property type="project" value="UniProtKB-UniRule"/>
</dbReference>
<dbReference type="FunFam" id="3.40.50.1470:FF:000001">
    <property type="entry name" value="Peptidyl-tRNA hydrolase"/>
    <property type="match status" value="1"/>
</dbReference>
<comment type="subunit">
    <text evidence="8">Monomer.</text>
</comment>
<dbReference type="GO" id="GO:0004045">
    <property type="term" value="F:peptidyl-tRNA hydrolase activity"/>
    <property type="evidence" value="ECO:0007669"/>
    <property type="project" value="UniProtKB-UniRule"/>
</dbReference>
<sequence>MSSKMGMSWNSVLTFKIFTSLCRLEVTSSPFVFVLENKMTKLIVGLGNPGSKYDNTRHNVGFMAVDNIVKELNLKFTEDKTFKAYVTSGFMNDEKVYFIKPTTFMNKSGIAVKALLTYFNIPIEDLIVIYDDLDMAVGKIRFRQKGSAGGHNGIKSIITHIGTQEFDRIKIGIGRPQNGMTVINHVLGKFSTEEMITIDNTLCKVDNAVNHYLRTNNFEDTMRRYNG</sequence>
<name>A0A239WAC7_STRAI</name>
<dbReference type="SUPFAM" id="SSF53178">
    <property type="entry name" value="Peptidyl-tRNA hydrolase-like"/>
    <property type="match status" value="1"/>
</dbReference>
<proteinExistence type="inferred from homology"/>
<organism evidence="11 12">
    <name type="scientific">Streptococcus acidominimus</name>
    <dbReference type="NCBI Taxonomy" id="1326"/>
    <lineage>
        <taxon>Bacteria</taxon>
        <taxon>Bacillati</taxon>
        <taxon>Bacillota</taxon>
        <taxon>Bacilli</taxon>
        <taxon>Lactobacillales</taxon>
        <taxon>Streptococcaceae</taxon>
        <taxon>Streptococcus</taxon>
    </lineage>
</organism>
<evidence type="ECO:0000256" key="7">
    <source>
        <dbReference type="ARBA" id="ARBA00050038"/>
    </source>
</evidence>
<dbReference type="NCBIfam" id="TIGR00447">
    <property type="entry name" value="pth"/>
    <property type="match status" value="1"/>
</dbReference>
<feature type="site" description="Discriminates between blocked and unblocked aminoacyl-tRNA" evidence="8">
    <location>
        <position position="48"/>
    </location>
</feature>
<dbReference type="PANTHER" id="PTHR17224:SF1">
    <property type="entry name" value="PEPTIDYL-TRNA HYDROLASE"/>
    <property type="match status" value="1"/>
</dbReference>
<evidence type="ECO:0000256" key="10">
    <source>
        <dbReference type="RuleBase" id="RU004320"/>
    </source>
</evidence>
<reference evidence="11 12" key="1">
    <citation type="submission" date="2017-06" db="EMBL/GenBank/DDBJ databases">
        <authorList>
            <consortium name="Pathogen Informatics"/>
        </authorList>
    </citation>
    <scope>NUCLEOTIDE SEQUENCE [LARGE SCALE GENOMIC DNA]</scope>
    <source>
        <strain evidence="11 12">NCTC11291</strain>
    </source>
</reference>
<evidence type="ECO:0000256" key="4">
    <source>
        <dbReference type="ARBA" id="ARBA00022884"/>
    </source>
</evidence>
<feature type="site" description="Stabilizes the basic form of H active site to accept a proton" evidence="8">
    <location>
        <position position="131"/>
    </location>
</feature>
<dbReference type="KEGG" id="saco:SAME_00009"/>
<keyword evidence="4 8" id="KW-0694">RNA-binding</keyword>
<dbReference type="EC" id="3.1.1.29" evidence="1 8"/>
<accession>A0A239WAC7</accession>
<dbReference type="EMBL" id="LT906454">
    <property type="protein sequence ID" value="SNV31477.1"/>
    <property type="molecule type" value="Genomic_DNA"/>
</dbReference>
<dbReference type="PANTHER" id="PTHR17224">
    <property type="entry name" value="PEPTIDYL-TRNA HYDROLASE"/>
    <property type="match status" value="1"/>
</dbReference>
<dbReference type="InterPro" id="IPR036416">
    <property type="entry name" value="Pept_tRNA_hydro_sf"/>
</dbReference>
<comment type="similarity">
    <text evidence="5 8 10">Belongs to the PTH family.</text>
</comment>
<comment type="catalytic activity">
    <reaction evidence="6 8 9">
        <text>an N-acyl-L-alpha-aminoacyl-tRNA + H2O = an N-acyl-L-amino acid + a tRNA + H(+)</text>
        <dbReference type="Rhea" id="RHEA:54448"/>
        <dbReference type="Rhea" id="RHEA-COMP:10123"/>
        <dbReference type="Rhea" id="RHEA-COMP:13883"/>
        <dbReference type="ChEBI" id="CHEBI:15377"/>
        <dbReference type="ChEBI" id="CHEBI:15378"/>
        <dbReference type="ChEBI" id="CHEBI:59874"/>
        <dbReference type="ChEBI" id="CHEBI:78442"/>
        <dbReference type="ChEBI" id="CHEBI:138191"/>
        <dbReference type="EC" id="3.1.1.29"/>
    </reaction>
</comment>
<evidence type="ECO:0000256" key="6">
    <source>
        <dbReference type="ARBA" id="ARBA00048707"/>
    </source>
</evidence>
<feature type="binding site" evidence="8">
    <location>
        <position position="104"/>
    </location>
    <ligand>
        <name>tRNA</name>
        <dbReference type="ChEBI" id="CHEBI:17843"/>
    </ligand>
</feature>
<keyword evidence="2 8" id="KW-0820">tRNA-binding</keyword>
<keyword evidence="3 8" id="KW-0378">Hydrolase</keyword>
<dbReference type="HAMAP" id="MF_00083">
    <property type="entry name" value="Pept_tRNA_hydro_bact"/>
    <property type="match status" value="1"/>
</dbReference>
<dbReference type="Pfam" id="PF01195">
    <property type="entry name" value="Pept_tRNA_hydro"/>
    <property type="match status" value="1"/>
</dbReference>
<gene>
    <name evidence="8 11" type="primary">pth</name>
    <name evidence="11" type="ORF">SAMEA4504048_00009</name>
</gene>
<evidence type="ECO:0000256" key="1">
    <source>
        <dbReference type="ARBA" id="ARBA00013260"/>
    </source>
</evidence>
<evidence type="ECO:0000256" key="3">
    <source>
        <dbReference type="ARBA" id="ARBA00022801"/>
    </source>
</evidence>
<dbReference type="GO" id="GO:0005737">
    <property type="term" value="C:cytoplasm"/>
    <property type="evidence" value="ECO:0007669"/>
    <property type="project" value="UniProtKB-SubCell"/>
</dbReference>
<feature type="binding site" evidence="8">
    <location>
        <position position="152"/>
    </location>
    <ligand>
        <name>tRNA</name>
        <dbReference type="ChEBI" id="CHEBI:17843"/>
    </ligand>
</feature>
<feature type="binding site" evidence="8">
    <location>
        <position position="106"/>
    </location>
    <ligand>
        <name>tRNA</name>
        <dbReference type="ChEBI" id="CHEBI:17843"/>
    </ligand>
</feature>
<evidence type="ECO:0000256" key="5">
    <source>
        <dbReference type="ARBA" id="ARBA00038063"/>
    </source>
</evidence>
<dbReference type="InterPro" id="IPR018171">
    <property type="entry name" value="Pept_tRNA_hydro_CS"/>
</dbReference>
<comment type="function">
    <text evidence="8">Hydrolyzes ribosome-free peptidyl-tRNAs (with 1 or more amino acids incorporated), which drop off the ribosome during protein synthesis, or as a result of ribosome stalling.</text>
</comment>
<dbReference type="AlphaFoldDB" id="A0A239WAC7"/>
<dbReference type="PROSITE" id="PS01196">
    <property type="entry name" value="PEPT_TRNA_HYDROL_2"/>
    <property type="match status" value="1"/>
</dbReference>
<dbReference type="GO" id="GO:0006515">
    <property type="term" value="P:protein quality control for misfolded or incompletely synthesized proteins"/>
    <property type="evidence" value="ECO:0007669"/>
    <property type="project" value="UniProtKB-UniRule"/>
</dbReference>
<evidence type="ECO:0000256" key="2">
    <source>
        <dbReference type="ARBA" id="ARBA00022555"/>
    </source>
</evidence>
<dbReference type="GO" id="GO:0072344">
    <property type="term" value="P:rescue of stalled ribosome"/>
    <property type="evidence" value="ECO:0007669"/>
    <property type="project" value="UniProtKB-UniRule"/>
</dbReference>
<dbReference type="CDD" id="cd00462">
    <property type="entry name" value="PTH"/>
    <property type="match status" value="1"/>
</dbReference>
<feature type="binding site" evidence="8">
    <location>
        <position position="53"/>
    </location>
    <ligand>
        <name>tRNA</name>
        <dbReference type="ChEBI" id="CHEBI:17843"/>
    </ligand>
</feature>
<comment type="subcellular location">
    <subcellularLocation>
        <location evidence="8">Cytoplasm</location>
    </subcellularLocation>
</comment>
<feature type="active site" description="Proton acceptor" evidence="8">
    <location>
        <position position="58"/>
    </location>
</feature>
<evidence type="ECO:0000256" key="9">
    <source>
        <dbReference type="RuleBase" id="RU000673"/>
    </source>
</evidence>
<protein>
    <recommendedName>
        <fullName evidence="7 8">Peptidyl-tRNA hydrolase</fullName>
        <shortName evidence="8">Pth</shortName>
        <ecNumber evidence="1 8">3.1.1.29</ecNumber>
    </recommendedName>
</protein>
<dbReference type="Gene3D" id="3.40.50.1470">
    <property type="entry name" value="Peptidyl-tRNA hydrolase"/>
    <property type="match status" value="1"/>
</dbReference>
<dbReference type="InterPro" id="IPR001328">
    <property type="entry name" value="Pept_tRNA_hydro"/>
</dbReference>
<comment type="function">
    <text evidence="8">Catalyzes the release of premature peptidyl moieties from peptidyl-tRNA molecules trapped in stalled 50S ribosomal subunits, and thus maintains levels of free tRNAs and 50S ribosomes.</text>
</comment>
<evidence type="ECO:0000313" key="12">
    <source>
        <dbReference type="Proteomes" id="UP000215144"/>
    </source>
</evidence>
<keyword evidence="8" id="KW-0963">Cytoplasm</keyword>
<dbReference type="Proteomes" id="UP000215144">
    <property type="component" value="Chromosome 1"/>
</dbReference>
<evidence type="ECO:0000256" key="8">
    <source>
        <dbReference type="HAMAP-Rule" id="MF_00083"/>
    </source>
</evidence>